<dbReference type="AlphaFoldDB" id="A0A7Z0ITS9"/>
<evidence type="ECO:0000259" key="6">
    <source>
        <dbReference type="Pfam" id="PF01494"/>
    </source>
</evidence>
<comment type="cofactor">
    <cofactor evidence="1">
        <name>FAD</name>
        <dbReference type="ChEBI" id="CHEBI:57692"/>
    </cofactor>
</comment>
<dbReference type="Pfam" id="PF01494">
    <property type="entry name" value="FAD_binding_3"/>
    <property type="match status" value="1"/>
</dbReference>
<evidence type="ECO:0000256" key="5">
    <source>
        <dbReference type="ARBA" id="ARBA00023033"/>
    </source>
</evidence>
<dbReference type="InterPro" id="IPR050493">
    <property type="entry name" value="FAD-dep_Monooxygenase_BioMet"/>
</dbReference>
<dbReference type="PRINTS" id="PR00420">
    <property type="entry name" value="RNGMNOXGNASE"/>
</dbReference>
<keyword evidence="8" id="KW-1185">Reference proteome</keyword>
<protein>
    <submittedName>
        <fullName evidence="7">Salicylate hydroxylase</fullName>
        <ecNumber evidence="7">1.14.13.1</ecNumber>
    </submittedName>
</protein>
<dbReference type="InterPro" id="IPR002938">
    <property type="entry name" value="FAD-bd"/>
</dbReference>
<dbReference type="SUPFAM" id="SSF51905">
    <property type="entry name" value="FAD/NAD(P)-binding domain"/>
    <property type="match status" value="1"/>
</dbReference>
<evidence type="ECO:0000313" key="8">
    <source>
        <dbReference type="Proteomes" id="UP000564496"/>
    </source>
</evidence>
<evidence type="ECO:0000313" key="7">
    <source>
        <dbReference type="EMBL" id="NYI79128.1"/>
    </source>
</evidence>
<dbReference type="PANTHER" id="PTHR13789">
    <property type="entry name" value="MONOOXYGENASE"/>
    <property type="match status" value="1"/>
</dbReference>
<reference evidence="7 8" key="1">
    <citation type="submission" date="2020-07" db="EMBL/GenBank/DDBJ databases">
        <title>Sequencing the genomes of 1000 actinobacteria strains.</title>
        <authorList>
            <person name="Klenk H.-P."/>
        </authorList>
    </citation>
    <scope>NUCLEOTIDE SEQUENCE [LARGE SCALE GENOMIC DNA]</scope>
    <source>
        <strain evidence="7 8">DSM 26487</strain>
    </source>
</reference>
<dbReference type="GO" id="GO:0071949">
    <property type="term" value="F:FAD binding"/>
    <property type="evidence" value="ECO:0007669"/>
    <property type="project" value="InterPro"/>
</dbReference>
<accession>A0A7Z0ITS9</accession>
<dbReference type="EC" id="1.14.13.1" evidence="7"/>
<feature type="domain" description="FAD-binding" evidence="6">
    <location>
        <begin position="6"/>
        <end position="345"/>
    </location>
</feature>
<dbReference type="RefSeq" id="WP_179659474.1">
    <property type="nucleotide sequence ID" value="NZ_JACBZR010000001.1"/>
</dbReference>
<name>A0A7Z0ITS9_9ACTN</name>
<proteinExistence type="predicted"/>
<dbReference type="Proteomes" id="UP000564496">
    <property type="component" value="Unassembled WGS sequence"/>
</dbReference>
<keyword evidence="5" id="KW-0503">Monooxygenase</keyword>
<comment type="caution">
    <text evidence="7">The sequence shown here is derived from an EMBL/GenBank/DDBJ whole genome shotgun (WGS) entry which is preliminary data.</text>
</comment>
<keyword evidence="3" id="KW-0274">FAD</keyword>
<sequence>MTTPRIVIVGAGIGGLTLAIELRRRGLEPQVYEQAEELREVGAAVALSANATRFLRDRLGVGDAMAESSAVVDGLIFRDGRSGEAIGRLLSGEEYHRRCGAPYYGIHRADLQQILSGRLGAEGLHLGKRLVSVDDSGAAARLHFADGEVVEADLVIGADGARSLLRTHVVGYDDARFSGSFGWRGIVPRAHLDLLPDPEAIQFWMGPSGHLLHYPIGNGDHNFLLVKRLKGPWPQQAWLDSGADDEHVRAFAGWHPAVLQMIGAVPGGDKWGLFQRPPLHSWSKGRITLLGDAAHALVPHHGQGANQSIEDAIVLADCLLSGPADGNDWDTARRVYQERRLERTRKVQIASITTADVLHLPDGPRADARNVRLGGPRAWDRHLAWIHEFVADAGSGAVAALAGSAR</sequence>
<dbReference type="PANTHER" id="PTHR13789:SF318">
    <property type="entry name" value="GERANYLGERANYL DIPHOSPHATE REDUCTASE"/>
    <property type="match status" value="1"/>
</dbReference>
<dbReference type="EMBL" id="JACBZR010000001">
    <property type="protein sequence ID" value="NYI79128.1"/>
    <property type="molecule type" value="Genomic_DNA"/>
</dbReference>
<dbReference type="InterPro" id="IPR036188">
    <property type="entry name" value="FAD/NAD-bd_sf"/>
</dbReference>
<evidence type="ECO:0000256" key="1">
    <source>
        <dbReference type="ARBA" id="ARBA00001974"/>
    </source>
</evidence>
<keyword evidence="4 7" id="KW-0560">Oxidoreductase</keyword>
<dbReference type="SUPFAM" id="SSF54373">
    <property type="entry name" value="FAD-linked reductases, C-terminal domain"/>
    <property type="match status" value="1"/>
</dbReference>
<dbReference type="Gene3D" id="3.50.50.60">
    <property type="entry name" value="FAD/NAD(P)-binding domain"/>
    <property type="match status" value="1"/>
</dbReference>
<dbReference type="GO" id="GO:0018658">
    <property type="term" value="F:salicylate 1-monooxygenase activity"/>
    <property type="evidence" value="ECO:0007669"/>
    <property type="project" value="UniProtKB-EC"/>
</dbReference>
<organism evidence="7 8">
    <name type="scientific">Nocardioides panzhihuensis</name>
    <dbReference type="NCBI Taxonomy" id="860243"/>
    <lineage>
        <taxon>Bacteria</taxon>
        <taxon>Bacillati</taxon>
        <taxon>Actinomycetota</taxon>
        <taxon>Actinomycetes</taxon>
        <taxon>Propionibacteriales</taxon>
        <taxon>Nocardioidaceae</taxon>
        <taxon>Nocardioides</taxon>
    </lineage>
</organism>
<evidence type="ECO:0000256" key="2">
    <source>
        <dbReference type="ARBA" id="ARBA00022630"/>
    </source>
</evidence>
<keyword evidence="2" id="KW-0285">Flavoprotein</keyword>
<evidence type="ECO:0000256" key="4">
    <source>
        <dbReference type="ARBA" id="ARBA00023002"/>
    </source>
</evidence>
<evidence type="ECO:0000256" key="3">
    <source>
        <dbReference type="ARBA" id="ARBA00022827"/>
    </source>
</evidence>
<gene>
    <name evidence="7" type="ORF">BJ988_003776</name>
</gene>